<dbReference type="KEGG" id="pfla:Pflav_017410"/>
<keyword evidence="1" id="KW-0813">Transport</keyword>
<dbReference type="CDD" id="cd03219">
    <property type="entry name" value="ABC_Mj1267_LivG_branched"/>
    <property type="match status" value="1"/>
</dbReference>
<proteinExistence type="predicted"/>
<dbReference type="GO" id="GO:0016887">
    <property type="term" value="F:ATP hydrolysis activity"/>
    <property type="evidence" value="ECO:0007669"/>
    <property type="project" value="InterPro"/>
</dbReference>
<feature type="domain" description="ABC transporter" evidence="4">
    <location>
        <begin position="2"/>
        <end position="249"/>
    </location>
</feature>
<dbReference type="Proteomes" id="UP000502508">
    <property type="component" value="Chromosome"/>
</dbReference>
<dbReference type="InterPro" id="IPR003439">
    <property type="entry name" value="ABC_transporter-like_ATP-bd"/>
</dbReference>
<dbReference type="InterPro" id="IPR017871">
    <property type="entry name" value="ABC_transporter-like_CS"/>
</dbReference>
<keyword evidence="3 5" id="KW-0067">ATP-binding</keyword>
<keyword evidence="2" id="KW-0547">Nucleotide-binding</keyword>
<dbReference type="PROSITE" id="PS00211">
    <property type="entry name" value="ABC_TRANSPORTER_1"/>
    <property type="match status" value="1"/>
</dbReference>
<dbReference type="Pfam" id="PF00005">
    <property type="entry name" value="ABC_tran"/>
    <property type="match status" value="1"/>
</dbReference>
<reference evidence="5 6" key="1">
    <citation type="submission" date="2020-03" db="EMBL/GenBank/DDBJ databases">
        <title>Whole genome shotgun sequence of Phytohabitans flavus NBRC 107702.</title>
        <authorList>
            <person name="Komaki H."/>
            <person name="Tamura T."/>
        </authorList>
    </citation>
    <scope>NUCLEOTIDE SEQUENCE [LARGE SCALE GENOMIC DNA]</scope>
    <source>
        <strain evidence="5 6">NBRC 107702</strain>
    </source>
</reference>
<organism evidence="5 6">
    <name type="scientific">Phytohabitans flavus</name>
    <dbReference type="NCBI Taxonomy" id="1076124"/>
    <lineage>
        <taxon>Bacteria</taxon>
        <taxon>Bacillati</taxon>
        <taxon>Actinomycetota</taxon>
        <taxon>Actinomycetes</taxon>
        <taxon>Micromonosporales</taxon>
        <taxon>Micromonosporaceae</taxon>
    </lineage>
</organism>
<reference evidence="5 6" key="2">
    <citation type="submission" date="2020-03" db="EMBL/GenBank/DDBJ databases">
        <authorList>
            <person name="Ichikawa N."/>
            <person name="Kimura A."/>
            <person name="Kitahashi Y."/>
            <person name="Uohara A."/>
        </authorList>
    </citation>
    <scope>NUCLEOTIDE SEQUENCE [LARGE SCALE GENOMIC DNA]</scope>
    <source>
        <strain evidence="5 6">NBRC 107702</strain>
    </source>
</reference>
<dbReference type="SMART" id="SM00382">
    <property type="entry name" value="AAA"/>
    <property type="match status" value="1"/>
</dbReference>
<dbReference type="InterPro" id="IPR051120">
    <property type="entry name" value="ABC_AA/LPS_Transport"/>
</dbReference>
<name>A0A6F8XNK3_9ACTN</name>
<gene>
    <name evidence="5" type="primary">livG</name>
    <name evidence="5" type="ORF">Pflav_017410</name>
</gene>
<evidence type="ECO:0000313" key="6">
    <source>
        <dbReference type="Proteomes" id="UP000502508"/>
    </source>
</evidence>
<dbReference type="GO" id="GO:0005524">
    <property type="term" value="F:ATP binding"/>
    <property type="evidence" value="ECO:0007669"/>
    <property type="project" value="UniProtKB-KW"/>
</dbReference>
<dbReference type="EMBL" id="AP022870">
    <property type="protein sequence ID" value="BCB75331.1"/>
    <property type="molecule type" value="Genomic_DNA"/>
</dbReference>
<keyword evidence="6" id="KW-1185">Reference proteome</keyword>
<evidence type="ECO:0000256" key="1">
    <source>
        <dbReference type="ARBA" id="ARBA00022448"/>
    </source>
</evidence>
<evidence type="ECO:0000256" key="3">
    <source>
        <dbReference type="ARBA" id="ARBA00022840"/>
    </source>
</evidence>
<dbReference type="Pfam" id="PF12399">
    <property type="entry name" value="BCA_ABC_TP_C"/>
    <property type="match status" value="1"/>
</dbReference>
<protein>
    <submittedName>
        <fullName evidence="5">ABC transporter ATP-binding protein</fullName>
    </submittedName>
</protein>
<dbReference type="PANTHER" id="PTHR45772">
    <property type="entry name" value="CONSERVED COMPONENT OF ABC TRANSPORTER FOR NATURAL AMINO ACIDS-RELATED"/>
    <property type="match status" value="1"/>
</dbReference>
<dbReference type="Gene3D" id="3.40.50.300">
    <property type="entry name" value="P-loop containing nucleotide triphosphate hydrolases"/>
    <property type="match status" value="1"/>
</dbReference>
<dbReference type="InterPro" id="IPR027417">
    <property type="entry name" value="P-loop_NTPase"/>
</dbReference>
<dbReference type="AlphaFoldDB" id="A0A6F8XNK3"/>
<evidence type="ECO:0000259" key="4">
    <source>
        <dbReference type="PROSITE" id="PS50893"/>
    </source>
</evidence>
<evidence type="ECO:0000313" key="5">
    <source>
        <dbReference type="EMBL" id="BCB75331.1"/>
    </source>
</evidence>
<dbReference type="InterPro" id="IPR003593">
    <property type="entry name" value="AAA+_ATPase"/>
</dbReference>
<evidence type="ECO:0000256" key="2">
    <source>
        <dbReference type="ARBA" id="ARBA00022741"/>
    </source>
</evidence>
<dbReference type="RefSeq" id="WP_173042304.1">
    <property type="nucleotide sequence ID" value="NZ_AP022870.1"/>
</dbReference>
<sequence length="251" mass="26932">MLETRALNVRFGGMRVVKDVSLTFAAGQVTGLIGPNGAGKTTLFDCVTGFVKAHTGTVLVDGRPLRRLAPHLVAAAGVARTFQTPRMFDSLTTLENLVVAGAPASSLSSFLTTFRARHHRSLVDLLTTRAREQAAFVGLTEVRENRADALSGGQRKLLEIGRALMREPKVLLLDEPVAGVNPVLARQIAATIRQVAERGVAVGVIEHNMEFVMANCTHVYVMAQGSELASGAADDVRRRPEVLEAYLGGHQ</sequence>
<dbReference type="InterPro" id="IPR032823">
    <property type="entry name" value="BCA_ABC_TP_C"/>
</dbReference>
<dbReference type="PANTHER" id="PTHR45772:SF9">
    <property type="entry name" value="CONSERVED COMPONENT OF ABC TRANSPORTER FOR NATURAL AMINO ACIDS"/>
    <property type="match status" value="1"/>
</dbReference>
<dbReference type="SUPFAM" id="SSF52540">
    <property type="entry name" value="P-loop containing nucleoside triphosphate hydrolases"/>
    <property type="match status" value="1"/>
</dbReference>
<accession>A0A6F8XNK3</accession>
<dbReference type="PROSITE" id="PS50893">
    <property type="entry name" value="ABC_TRANSPORTER_2"/>
    <property type="match status" value="1"/>
</dbReference>
<dbReference type="GO" id="GO:0005886">
    <property type="term" value="C:plasma membrane"/>
    <property type="evidence" value="ECO:0007669"/>
    <property type="project" value="TreeGrafter"/>
</dbReference>